<gene>
    <name evidence="1" type="ORF">QBC46DRAFT_343264</name>
</gene>
<comment type="caution">
    <text evidence="1">The sequence shown here is derived from an EMBL/GenBank/DDBJ whole genome shotgun (WGS) entry which is preliminary data.</text>
</comment>
<dbReference type="EMBL" id="MU853824">
    <property type="protein sequence ID" value="KAK3938675.1"/>
    <property type="molecule type" value="Genomic_DNA"/>
</dbReference>
<protein>
    <submittedName>
        <fullName evidence="1">PLAC8 family-domain-containing protein</fullName>
    </submittedName>
</protein>
<dbReference type="Pfam" id="PF04749">
    <property type="entry name" value="PLAC8"/>
    <property type="match status" value="1"/>
</dbReference>
<evidence type="ECO:0000313" key="2">
    <source>
        <dbReference type="Proteomes" id="UP001303473"/>
    </source>
</evidence>
<proteinExistence type="predicted"/>
<sequence>MTHDHHIKEHEWQDGLCDCCGGGNCCMGTWCPCILVGKTADRLTGDESSSGCNAMCLIWTALTYSANLGCIVSISQRRAVREKYGIEGGCMRDVCTGFCCPCCAAIQEYTELEKRQAAAKHMNVDMNGYQAQPGAQAPMRM</sequence>
<reference evidence="2" key="1">
    <citation type="journal article" date="2023" name="Mol. Phylogenet. Evol.">
        <title>Genome-scale phylogeny and comparative genomics of the fungal order Sordariales.</title>
        <authorList>
            <person name="Hensen N."/>
            <person name="Bonometti L."/>
            <person name="Westerberg I."/>
            <person name="Brannstrom I.O."/>
            <person name="Guillou S."/>
            <person name="Cros-Aarteil S."/>
            <person name="Calhoun S."/>
            <person name="Haridas S."/>
            <person name="Kuo A."/>
            <person name="Mondo S."/>
            <person name="Pangilinan J."/>
            <person name="Riley R."/>
            <person name="LaButti K."/>
            <person name="Andreopoulos B."/>
            <person name="Lipzen A."/>
            <person name="Chen C."/>
            <person name="Yan M."/>
            <person name="Daum C."/>
            <person name="Ng V."/>
            <person name="Clum A."/>
            <person name="Steindorff A."/>
            <person name="Ohm R.A."/>
            <person name="Martin F."/>
            <person name="Silar P."/>
            <person name="Natvig D.O."/>
            <person name="Lalanne C."/>
            <person name="Gautier V."/>
            <person name="Ament-Velasquez S.L."/>
            <person name="Kruys A."/>
            <person name="Hutchinson M.I."/>
            <person name="Powell A.J."/>
            <person name="Barry K."/>
            <person name="Miller A.N."/>
            <person name="Grigoriev I.V."/>
            <person name="Debuchy R."/>
            <person name="Gladieux P."/>
            <person name="Hiltunen Thoren M."/>
            <person name="Johannesson H."/>
        </authorList>
    </citation>
    <scope>NUCLEOTIDE SEQUENCE [LARGE SCALE GENOMIC DNA]</scope>
    <source>
        <strain evidence="2">CBS 340.73</strain>
    </source>
</reference>
<name>A0AAN6S330_9PEZI</name>
<dbReference type="PANTHER" id="PTHR15907">
    <property type="entry name" value="DUF614 FAMILY PROTEIN-RELATED"/>
    <property type="match status" value="1"/>
</dbReference>
<dbReference type="NCBIfam" id="TIGR01571">
    <property type="entry name" value="A_thal_Cys_rich"/>
    <property type="match status" value="1"/>
</dbReference>
<dbReference type="InterPro" id="IPR006461">
    <property type="entry name" value="PLAC_motif_containing"/>
</dbReference>
<dbReference type="Proteomes" id="UP001303473">
    <property type="component" value="Unassembled WGS sequence"/>
</dbReference>
<dbReference type="AlphaFoldDB" id="A0AAN6S330"/>
<evidence type="ECO:0000313" key="1">
    <source>
        <dbReference type="EMBL" id="KAK3938675.1"/>
    </source>
</evidence>
<organism evidence="1 2">
    <name type="scientific">Diplogelasinospora grovesii</name>
    <dbReference type="NCBI Taxonomy" id="303347"/>
    <lineage>
        <taxon>Eukaryota</taxon>
        <taxon>Fungi</taxon>
        <taxon>Dikarya</taxon>
        <taxon>Ascomycota</taxon>
        <taxon>Pezizomycotina</taxon>
        <taxon>Sordariomycetes</taxon>
        <taxon>Sordariomycetidae</taxon>
        <taxon>Sordariales</taxon>
        <taxon>Diplogelasinosporaceae</taxon>
        <taxon>Diplogelasinospora</taxon>
    </lineage>
</organism>
<accession>A0AAN6S330</accession>
<keyword evidence="2" id="KW-1185">Reference proteome</keyword>